<evidence type="ECO:0000256" key="1">
    <source>
        <dbReference type="SAM" id="MobiDB-lite"/>
    </source>
</evidence>
<feature type="region of interest" description="Disordered" evidence="1">
    <location>
        <begin position="32"/>
        <end position="54"/>
    </location>
</feature>
<dbReference type="InterPro" id="IPR013207">
    <property type="entry name" value="LGFP"/>
</dbReference>
<feature type="compositionally biased region" description="Basic and acidic residues" evidence="1">
    <location>
        <begin position="141"/>
        <end position="153"/>
    </location>
</feature>
<dbReference type="Pfam" id="PF08310">
    <property type="entry name" value="LGFP"/>
    <property type="match status" value="1"/>
</dbReference>
<dbReference type="Proteomes" id="UP000260925">
    <property type="component" value="Unassembled WGS sequence"/>
</dbReference>
<proteinExistence type="predicted"/>
<accession>A0A3B9QWN6</accession>
<evidence type="ECO:0000313" key="2">
    <source>
        <dbReference type="EMBL" id="HAF73391.1"/>
    </source>
</evidence>
<dbReference type="AlphaFoldDB" id="A0A3B9QWN6"/>
<feature type="region of interest" description="Disordered" evidence="1">
    <location>
        <begin position="104"/>
        <end position="153"/>
    </location>
</feature>
<comment type="caution">
    <text evidence="2">The sequence shown here is derived from an EMBL/GenBank/DDBJ whole genome shotgun (WGS) entry which is preliminary data.</text>
</comment>
<evidence type="ECO:0000313" key="3">
    <source>
        <dbReference type="Proteomes" id="UP000260925"/>
    </source>
</evidence>
<organism evidence="2 3">
    <name type="scientific">Corynebacterium variabile</name>
    <dbReference type="NCBI Taxonomy" id="1727"/>
    <lineage>
        <taxon>Bacteria</taxon>
        <taxon>Bacillati</taxon>
        <taxon>Actinomycetota</taxon>
        <taxon>Actinomycetes</taxon>
        <taxon>Mycobacteriales</taxon>
        <taxon>Corynebacteriaceae</taxon>
        <taxon>Corynebacterium</taxon>
    </lineage>
</organism>
<name>A0A3B9QWN6_9CORY</name>
<dbReference type="EMBL" id="DMDD01000285">
    <property type="protein sequence ID" value="HAF73391.1"/>
    <property type="molecule type" value="Genomic_DNA"/>
</dbReference>
<gene>
    <name evidence="2" type="ORF">DCL06_11945</name>
</gene>
<feature type="compositionally biased region" description="Polar residues" evidence="1">
    <location>
        <begin position="38"/>
        <end position="52"/>
    </location>
</feature>
<protein>
    <submittedName>
        <fullName evidence="2">Uncharacterized protein</fullName>
    </submittedName>
</protein>
<sequence>MILYFRNIWWSRLSNAAIENKYNSLSQEQETALGEAGSSGTTPKSPQGTSGRYRNYENGVIYTSDLGTYVIMHGKIWDYYASRGHESGDLGFIKGDYTGIDDALGPSSSRAARCPSVLPGTSPAPKRPVADTGGVSASWDGRTENRPETILRS</sequence>
<reference evidence="2 3" key="1">
    <citation type="journal article" date="2018" name="Nat. Biotechnol.">
        <title>A standardized bacterial taxonomy based on genome phylogeny substantially revises the tree of life.</title>
        <authorList>
            <person name="Parks D.H."/>
            <person name="Chuvochina M."/>
            <person name="Waite D.W."/>
            <person name="Rinke C."/>
            <person name="Skarshewski A."/>
            <person name="Chaumeil P.A."/>
            <person name="Hugenholtz P."/>
        </authorList>
    </citation>
    <scope>NUCLEOTIDE SEQUENCE [LARGE SCALE GENOMIC DNA]</scope>
    <source>
        <strain evidence="2">UBA9851</strain>
    </source>
</reference>